<name>A0A1L3LM39_9HYPH</name>
<dbReference type="RefSeq" id="WP_234782333.1">
    <property type="nucleotide sequence ID" value="NZ_CP013107.1"/>
</dbReference>
<proteinExistence type="predicted"/>
<evidence type="ECO:0000313" key="1">
    <source>
        <dbReference type="EMBL" id="APG91106.1"/>
    </source>
</evidence>
<dbReference type="KEGG" id="same:SAMCFNEI73_Ch1816"/>
<keyword evidence="2" id="KW-1185">Reference proteome</keyword>
<evidence type="ECO:0000313" key="2">
    <source>
        <dbReference type="Proteomes" id="UP000182306"/>
    </source>
</evidence>
<dbReference type="EMBL" id="CP013107">
    <property type="protein sequence ID" value="APG91106.1"/>
    <property type="molecule type" value="Genomic_DNA"/>
</dbReference>
<accession>A0A1L3LM39</accession>
<organism evidence="1 2">
    <name type="scientific">Sinorhizobium americanum</name>
    <dbReference type="NCBI Taxonomy" id="194963"/>
    <lineage>
        <taxon>Bacteria</taxon>
        <taxon>Pseudomonadati</taxon>
        <taxon>Pseudomonadota</taxon>
        <taxon>Alphaproteobacteria</taxon>
        <taxon>Hyphomicrobiales</taxon>
        <taxon>Rhizobiaceae</taxon>
        <taxon>Sinorhizobium/Ensifer group</taxon>
        <taxon>Sinorhizobium</taxon>
    </lineage>
</organism>
<dbReference type="Proteomes" id="UP000182306">
    <property type="component" value="Chromosome"/>
</dbReference>
<dbReference type="STRING" id="194963.SAMCFNEI73_Ch1816"/>
<dbReference type="AlphaFoldDB" id="A0A1L3LM39"/>
<reference evidence="1 2" key="1">
    <citation type="submission" date="2015-10" db="EMBL/GenBank/DDBJ databases">
        <title>Genomic differences between typical nodule nitrogen-fixing rhizobial strains and those coming from bean seeds.</title>
        <authorList>
            <person name="Peralta H."/>
            <person name="Aguilar-Vera A."/>
            <person name="Diaz R."/>
            <person name="Mora Y."/>
            <person name="Martinez-Batallar G."/>
            <person name="Salazar E."/>
            <person name="Vargas-Lagunas C."/>
            <person name="Encarnacion S."/>
            <person name="Girard L."/>
            <person name="Mora J."/>
        </authorList>
    </citation>
    <scope>NUCLEOTIDE SEQUENCE [LARGE SCALE GENOMIC DNA]</scope>
    <source>
        <strain evidence="1 2">CFNEI 73</strain>
    </source>
</reference>
<sequence length="227" mass="25580">MNAMPLKAYAVLEKDEFTGDIYFANRSIVAAKAGAAEYSDGELSYVQCRRAPWADAFAGKGVPAKVSVDHGWRFECSGCGITIDEDLETEHRLPVSGVVGTMHGAVYCCARCKWRRMKKEARRQEEEAAAIDDFKAIVRQRFPDAEFCDDEDKFRGHHAYLTRSWGSRFWHRAQIMVAFRFPGMQIGPAHFRMDSHHKIGPTNAYYTCCNGDREAFEAYAKSTKGAA</sequence>
<protein>
    <submittedName>
        <fullName evidence="1">Uncharacterized protein</fullName>
    </submittedName>
</protein>
<gene>
    <name evidence="1" type="ORF">SAMCFNEI73_Ch1816</name>
</gene>